<dbReference type="UniPathway" id="UPA00031">
    <property type="reaction ID" value="UER00009"/>
</dbReference>
<comment type="similarity">
    <text evidence="3 11">Belongs to the HisA/HisF family.</text>
</comment>
<evidence type="ECO:0000256" key="12">
    <source>
        <dbReference type="RuleBase" id="RU364022"/>
    </source>
</evidence>
<dbReference type="CDD" id="cd04723">
    <property type="entry name" value="HisA_HisF"/>
    <property type="match status" value="1"/>
</dbReference>
<keyword evidence="12" id="KW-0963">Cytoplasm</keyword>
<evidence type="ECO:0000256" key="2">
    <source>
        <dbReference type="ARBA" id="ARBA00005133"/>
    </source>
</evidence>
<evidence type="ECO:0000256" key="4">
    <source>
        <dbReference type="ARBA" id="ARBA00012550"/>
    </source>
</evidence>
<dbReference type="GO" id="GO:0000105">
    <property type="term" value="P:L-histidine biosynthetic process"/>
    <property type="evidence" value="ECO:0007669"/>
    <property type="project" value="UniProtKB-UniPathway"/>
</dbReference>
<comment type="subcellular location">
    <subcellularLocation>
        <location evidence="12">Cytoplasm</location>
    </subcellularLocation>
</comment>
<dbReference type="Gene3D" id="3.20.20.70">
    <property type="entry name" value="Aldolase class I"/>
    <property type="match status" value="1"/>
</dbReference>
<dbReference type="SUPFAM" id="SSF51366">
    <property type="entry name" value="Ribulose-phoshate binding barrel"/>
    <property type="match status" value="1"/>
</dbReference>
<dbReference type="InterPro" id="IPR011060">
    <property type="entry name" value="RibuloseP-bd_barrel"/>
</dbReference>
<evidence type="ECO:0000256" key="6">
    <source>
        <dbReference type="ARBA" id="ARBA00022605"/>
    </source>
</evidence>
<dbReference type="EC" id="5.3.1.16" evidence="4 12"/>
<dbReference type="Pfam" id="PF00977">
    <property type="entry name" value="His_biosynth"/>
    <property type="match status" value="1"/>
</dbReference>
<evidence type="ECO:0000256" key="10">
    <source>
        <dbReference type="ARBA" id="ARBA00031376"/>
    </source>
</evidence>
<accession>A0A0M8MXP6</accession>
<keyword evidence="8 12" id="KW-0413">Isomerase</keyword>
<name>A0A0M8MXP6_9BASI</name>
<reference evidence="13 14" key="1">
    <citation type="submission" date="2015-07" db="EMBL/GenBank/DDBJ databases">
        <title>Draft Genome Sequence of Malassezia furfur CBS1878 and Malassezia pachydermatis CBS1879.</title>
        <authorList>
            <person name="Triana S."/>
            <person name="Ohm R."/>
            <person name="Gonzalez A."/>
            <person name="DeCock H."/>
            <person name="Restrepo S."/>
            <person name="Celis A."/>
        </authorList>
    </citation>
    <scope>NUCLEOTIDE SEQUENCE [LARGE SCALE GENOMIC DNA]</scope>
    <source>
        <strain evidence="13 14">CBS 1879</strain>
    </source>
</reference>
<dbReference type="NCBIfam" id="TIGR02129">
    <property type="entry name" value="hisA_euk"/>
    <property type="match status" value="1"/>
</dbReference>
<dbReference type="EMBL" id="LGAV01000001">
    <property type="protein sequence ID" value="KOS16434.1"/>
    <property type="molecule type" value="Genomic_DNA"/>
</dbReference>
<comment type="pathway">
    <text evidence="2 12">Amino-acid biosynthesis; L-histidine biosynthesis; L-histidine from 5-phospho-alpha-D-ribose 1-diphosphate: step 4/9.</text>
</comment>
<dbReference type="InterPro" id="IPR044524">
    <property type="entry name" value="Isoase_HisA-like"/>
</dbReference>
<keyword evidence="6 11" id="KW-0028">Amino-acid biosynthesis</keyword>
<gene>
    <name evidence="13" type="ORF">Malapachy_3568</name>
</gene>
<organism evidence="13 14">
    <name type="scientific">Malassezia pachydermatis</name>
    <dbReference type="NCBI Taxonomy" id="77020"/>
    <lineage>
        <taxon>Eukaryota</taxon>
        <taxon>Fungi</taxon>
        <taxon>Dikarya</taxon>
        <taxon>Basidiomycota</taxon>
        <taxon>Ustilaginomycotina</taxon>
        <taxon>Malasseziomycetes</taxon>
        <taxon>Malasseziales</taxon>
        <taxon>Malasseziaceae</taxon>
        <taxon>Malassezia</taxon>
    </lineage>
</organism>
<dbReference type="GO" id="GO:0005737">
    <property type="term" value="C:cytoplasm"/>
    <property type="evidence" value="ECO:0007669"/>
    <property type="project" value="UniProtKB-SubCell"/>
</dbReference>
<dbReference type="GeneID" id="28729912"/>
<evidence type="ECO:0000256" key="11">
    <source>
        <dbReference type="RuleBase" id="RU003657"/>
    </source>
</evidence>
<keyword evidence="7 11" id="KW-0368">Histidine biosynthesis</keyword>
<evidence type="ECO:0000313" key="13">
    <source>
        <dbReference type="EMBL" id="KOS16434.1"/>
    </source>
</evidence>
<evidence type="ECO:0000256" key="7">
    <source>
        <dbReference type="ARBA" id="ARBA00023102"/>
    </source>
</evidence>
<dbReference type="GO" id="GO:0000162">
    <property type="term" value="P:L-tryptophan biosynthetic process"/>
    <property type="evidence" value="ECO:0007669"/>
    <property type="project" value="TreeGrafter"/>
</dbReference>
<evidence type="ECO:0000256" key="1">
    <source>
        <dbReference type="ARBA" id="ARBA00000901"/>
    </source>
</evidence>
<dbReference type="GO" id="GO:0003949">
    <property type="term" value="F:1-(5-phosphoribosyl)-5-[(5-phosphoribosylamino)methylideneamino]imidazole-4-carboxamide isomerase activity"/>
    <property type="evidence" value="ECO:0007669"/>
    <property type="project" value="UniProtKB-EC"/>
</dbReference>
<dbReference type="PANTHER" id="PTHR43090">
    <property type="entry name" value="1-(5-PHOSPHORIBOSYL)-5-[(5-PHOSPHORIBOSYLAMINO)METHYLIDENEAMINO] IMIDAZOLE-4-CARBOXAMIDE ISOMERASE"/>
    <property type="match status" value="1"/>
</dbReference>
<dbReference type="FunFam" id="3.20.20.70:FF:000110">
    <property type="entry name" value="1-(5-phosphoribosyl)-5-[(5-phosphoribosylamino)methylideneamino] imidazole-4-carboxamide isomerase, chloroplastic"/>
    <property type="match status" value="1"/>
</dbReference>
<dbReference type="InterPro" id="IPR006062">
    <property type="entry name" value="His_biosynth"/>
</dbReference>
<evidence type="ECO:0000256" key="9">
    <source>
        <dbReference type="ARBA" id="ARBA00030547"/>
    </source>
</evidence>
<dbReference type="AlphaFoldDB" id="A0A0M8MXP6"/>
<dbReference type="VEuPathDB" id="FungiDB:Malapachy_3568"/>
<dbReference type="RefSeq" id="XP_017994066.1">
    <property type="nucleotide sequence ID" value="XM_018138036.1"/>
</dbReference>
<evidence type="ECO:0000313" key="14">
    <source>
        <dbReference type="Proteomes" id="UP000037751"/>
    </source>
</evidence>
<evidence type="ECO:0000256" key="8">
    <source>
        <dbReference type="ARBA" id="ARBA00023235"/>
    </source>
</evidence>
<protein>
    <recommendedName>
        <fullName evidence="5 12">1-(5-phosphoribosyl)-5-[(5-phosphoribosylamino)methylideneamino] imidazole-4-carboxamide isomerase</fullName>
        <ecNumber evidence="4 12">5.3.1.16</ecNumber>
    </recommendedName>
    <alternativeName>
        <fullName evidence="10 12">5-proFAR isomerase</fullName>
    </alternativeName>
    <alternativeName>
        <fullName evidence="9 12">Phosphoribosylformimino-5-aminoimidazole carboxamide ribotide isomerase</fullName>
    </alternativeName>
</protein>
<dbReference type="STRING" id="77020.A0A0M8MXP6"/>
<evidence type="ECO:0000256" key="5">
    <source>
        <dbReference type="ARBA" id="ARBA00018464"/>
    </source>
</evidence>
<dbReference type="InterPro" id="IPR011858">
    <property type="entry name" value="His6/HISN3"/>
</dbReference>
<comment type="catalytic activity">
    <reaction evidence="1 12">
        <text>1-(5-phospho-beta-D-ribosyl)-5-[(5-phospho-beta-D-ribosylamino)methylideneamino]imidazole-4-carboxamide = 5-[(5-phospho-1-deoxy-D-ribulos-1-ylimino)methylamino]-1-(5-phospho-beta-D-ribosyl)imidazole-4-carboxamide</text>
        <dbReference type="Rhea" id="RHEA:15469"/>
        <dbReference type="ChEBI" id="CHEBI:58435"/>
        <dbReference type="ChEBI" id="CHEBI:58525"/>
        <dbReference type="EC" id="5.3.1.16"/>
    </reaction>
</comment>
<dbReference type="InterPro" id="IPR013785">
    <property type="entry name" value="Aldolase_TIM"/>
</dbReference>
<sequence>MVMAPRRQSVFRPCIDLHHGSVKQIVGGSLRDAKDGQGDDTEALRTNFVAEHPPSYYAKLYAQHDLRGGHVIKLGPGNDDAATEALQAWPNRLHVGGGITSENAMTWIERGAEKVVVTSYLFPACQFSLERLLDLEARVGRERLVVDISCRRRGDEWVVAMNRWQDLTDMVLSKESLDLVSAHCSELLIHAADVEGLCRGIDQDLVQRLGEWTTIPTTYAGGARRTYRMADVADLEDMKLVDTLSQGRVDLTFGSALDIFGGTGVTLAELVAWNESAHALRLRV</sequence>
<dbReference type="Proteomes" id="UP000037751">
    <property type="component" value="Unassembled WGS sequence"/>
</dbReference>
<proteinExistence type="inferred from homology"/>
<keyword evidence="14" id="KW-1185">Reference proteome</keyword>
<dbReference type="PANTHER" id="PTHR43090:SF2">
    <property type="entry name" value="1-(5-PHOSPHORIBOSYL)-5-[(5-PHOSPHORIBOSYLAMINO)METHYLIDENEAMINO] IMIDAZOLE-4-CARBOXAMIDE ISOMERASE"/>
    <property type="match status" value="1"/>
</dbReference>
<evidence type="ECO:0000256" key="3">
    <source>
        <dbReference type="ARBA" id="ARBA00009667"/>
    </source>
</evidence>
<dbReference type="OrthoDB" id="446074at2759"/>
<comment type="caution">
    <text evidence="13">The sequence shown here is derived from an EMBL/GenBank/DDBJ whole genome shotgun (WGS) entry which is preliminary data.</text>
</comment>